<evidence type="ECO:0000256" key="3">
    <source>
        <dbReference type="ARBA" id="ARBA00006743"/>
    </source>
</evidence>
<dbReference type="NCBIfam" id="TIGR00676">
    <property type="entry name" value="fadh2"/>
    <property type="match status" value="1"/>
</dbReference>
<evidence type="ECO:0000256" key="6">
    <source>
        <dbReference type="ARBA" id="ARBA00022827"/>
    </source>
</evidence>
<accession>A0ABX0KEU8</accession>
<comment type="caution">
    <text evidence="13">The sequence shown here is derived from an EMBL/GenBank/DDBJ whole genome shotgun (WGS) entry which is preliminary data.</text>
</comment>
<comment type="pathway">
    <text evidence="2 12">One-carbon metabolism; tetrahydrofolate interconversion.</text>
</comment>
<comment type="pathway">
    <text evidence="10">Amino-acid biosynthesis; L-methionine biosynthesis via de novo pathway.</text>
</comment>
<dbReference type="InterPro" id="IPR003171">
    <property type="entry name" value="Mehydrof_redctse-like"/>
</dbReference>
<evidence type="ECO:0000256" key="7">
    <source>
        <dbReference type="ARBA" id="ARBA00023002"/>
    </source>
</evidence>
<dbReference type="InterPro" id="IPR004620">
    <property type="entry name" value="MTHF_reductase_bac"/>
</dbReference>
<evidence type="ECO:0000256" key="10">
    <source>
        <dbReference type="ARBA" id="ARBA00034478"/>
    </source>
</evidence>
<evidence type="ECO:0000256" key="4">
    <source>
        <dbReference type="ARBA" id="ARBA00022605"/>
    </source>
</evidence>
<dbReference type="CDD" id="cd00537">
    <property type="entry name" value="MTHFR"/>
    <property type="match status" value="1"/>
</dbReference>
<evidence type="ECO:0000256" key="1">
    <source>
        <dbReference type="ARBA" id="ARBA00001974"/>
    </source>
</evidence>
<keyword evidence="9" id="KW-0486">Methionine biosynthesis</keyword>
<dbReference type="GO" id="GO:0004489">
    <property type="term" value="F:methylenetetrahydrofolate reductase [NAD(P)H] activity"/>
    <property type="evidence" value="ECO:0007669"/>
    <property type="project" value="UniProtKB-EC"/>
</dbReference>
<evidence type="ECO:0000256" key="2">
    <source>
        <dbReference type="ARBA" id="ARBA00004777"/>
    </source>
</evidence>
<dbReference type="PANTHER" id="PTHR45754">
    <property type="entry name" value="METHYLENETETRAHYDROFOLATE REDUCTASE"/>
    <property type="match status" value="1"/>
</dbReference>
<protein>
    <recommendedName>
        <fullName evidence="12">Methylenetetrahydrofolate reductase</fullName>
        <ecNumber evidence="12">1.5.1.54</ecNumber>
    </recommendedName>
</protein>
<organism evidence="13 14">
    <name type="scientific">Acetobacter fallax</name>
    <dbReference type="NCBI Taxonomy" id="1737473"/>
    <lineage>
        <taxon>Bacteria</taxon>
        <taxon>Pseudomonadati</taxon>
        <taxon>Pseudomonadota</taxon>
        <taxon>Alphaproteobacteria</taxon>
        <taxon>Acetobacterales</taxon>
        <taxon>Acetobacteraceae</taxon>
        <taxon>Acetobacter</taxon>
    </lineage>
</organism>
<dbReference type="PANTHER" id="PTHR45754:SF3">
    <property type="entry name" value="METHYLENETETRAHYDROFOLATE REDUCTASE (NADPH)"/>
    <property type="match status" value="1"/>
</dbReference>
<keyword evidence="5 12" id="KW-0285">Flavoprotein</keyword>
<dbReference type="EC" id="1.5.1.54" evidence="12"/>
<evidence type="ECO:0000256" key="9">
    <source>
        <dbReference type="ARBA" id="ARBA00023167"/>
    </source>
</evidence>
<name>A0ABX0KEU8_9PROT</name>
<gene>
    <name evidence="13" type="primary">metF</name>
    <name evidence="13" type="ORF">GOB84_10305</name>
</gene>
<proteinExistence type="inferred from homology"/>
<dbReference type="EMBL" id="WOSW01000018">
    <property type="protein sequence ID" value="NHO32940.1"/>
    <property type="molecule type" value="Genomic_DNA"/>
</dbReference>
<evidence type="ECO:0000256" key="5">
    <source>
        <dbReference type="ARBA" id="ARBA00022630"/>
    </source>
</evidence>
<dbReference type="SUPFAM" id="SSF51730">
    <property type="entry name" value="FAD-linked oxidoreductase"/>
    <property type="match status" value="1"/>
</dbReference>
<dbReference type="Proteomes" id="UP000615326">
    <property type="component" value="Unassembled WGS sequence"/>
</dbReference>
<dbReference type="Gene3D" id="3.20.20.220">
    <property type="match status" value="1"/>
</dbReference>
<dbReference type="RefSeq" id="WP_173577469.1">
    <property type="nucleotide sequence ID" value="NZ_WOSW01000018.1"/>
</dbReference>
<evidence type="ECO:0000256" key="8">
    <source>
        <dbReference type="ARBA" id="ARBA00023027"/>
    </source>
</evidence>
<evidence type="ECO:0000313" key="14">
    <source>
        <dbReference type="Proteomes" id="UP000615326"/>
    </source>
</evidence>
<dbReference type="Pfam" id="PF02219">
    <property type="entry name" value="MTHFR"/>
    <property type="match status" value="1"/>
</dbReference>
<evidence type="ECO:0000256" key="11">
    <source>
        <dbReference type="ARBA" id="ARBA00048628"/>
    </source>
</evidence>
<dbReference type="InterPro" id="IPR029041">
    <property type="entry name" value="FAD-linked_oxidoreductase-like"/>
</dbReference>
<comment type="cofactor">
    <cofactor evidence="1 12">
        <name>FAD</name>
        <dbReference type="ChEBI" id="CHEBI:57692"/>
    </cofactor>
</comment>
<evidence type="ECO:0000256" key="12">
    <source>
        <dbReference type="RuleBase" id="RU003862"/>
    </source>
</evidence>
<sequence length="308" mass="33352">MLSETFRTSPVSSSGVDVSFEFFPPKTDRAAEALFQSADNLARFRPRFLSMTYGAGGTTRDRSIEAAATLVRRTDVPVAGHLTCVGASKQDVDSVAKEYWNSGIRSIVALRGDPAVPGTPFEAHPEGYRSAVELVTGLKAVAPFDISVAAYPEVHPEALSAQSDLDNLKAKIDAGADRAITQFFFDPDAFLHFRDRAVAQGITAEIVPGILPVTGVAQAYKFATMCGAHVPERIRALFDGLDEQPETRGLVTTAFAAMMCRTLREHGVRAFHFYTLNRSAQSAALCRLLGCEQETMVSEQSPETSLTQ</sequence>
<keyword evidence="14" id="KW-1185">Reference proteome</keyword>
<comment type="catalytic activity">
    <reaction evidence="11">
        <text>(6S)-5-methyl-5,6,7,8-tetrahydrofolate + NAD(+) = (6R)-5,10-methylene-5,6,7,8-tetrahydrofolate + NADH + H(+)</text>
        <dbReference type="Rhea" id="RHEA:19821"/>
        <dbReference type="ChEBI" id="CHEBI:15378"/>
        <dbReference type="ChEBI" id="CHEBI:15636"/>
        <dbReference type="ChEBI" id="CHEBI:18608"/>
        <dbReference type="ChEBI" id="CHEBI:57540"/>
        <dbReference type="ChEBI" id="CHEBI:57945"/>
        <dbReference type="EC" id="1.5.1.54"/>
    </reaction>
    <physiologicalReaction direction="right-to-left" evidence="11">
        <dbReference type="Rhea" id="RHEA:19823"/>
    </physiologicalReaction>
</comment>
<keyword evidence="7 12" id="KW-0560">Oxidoreductase</keyword>
<keyword evidence="4" id="KW-0028">Amino-acid biosynthesis</keyword>
<evidence type="ECO:0000313" key="13">
    <source>
        <dbReference type="EMBL" id="NHO32940.1"/>
    </source>
</evidence>
<comment type="similarity">
    <text evidence="3 12">Belongs to the methylenetetrahydrofolate reductase family.</text>
</comment>
<reference evidence="13 14" key="1">
    <citation type="journal article" date="2020" name="Int. J. Syst. Evol. Microbiol.">
        <title>Novel acetic acid bacteria from cider fermentations: Acetobacter conturbans sp. nov. and Acetobacter fallax sp. nov.</title>
        <authorList>
            <person name="Sombolestani A.S."/>
            <person name="Cleenwerck I."/>
            <person name="Cnockaert M."/>
            <person name="Borremans W."/>
            <person name="Wieme A.D."/>
            <person name="De Vuyst L."/>
            <person name="Vandamme P."/>
        </authorList>
    </citation>
    <scope>NUCLEOTIDE SEQUENCE [LARGE SCALE GENOMIC DNA]</scope>
    <source>
        <strain evidence="13 14">LMG 1637</strain>
    </source>
</reference>
<keyword evidence="8" id="KW-0520">NAD</keyword>
<keyword evidence="6 12" id="KW-0274">FAD</keyword>